<gene>
    <name evidence="1" type="ORF">SAMN02949497_3605</name>
</gene>
<dbReference type="Proteomes" id="UP000192923">
    <property type="component" value="Unassembled WGS sequence"/>
</dbReference>
<dbReference type="AlphaFoldDB" id="A0A1Y6D8X0"/>
<dbReference type="RefSeq" id="WP_085215094.1">
    <property type="nucleotide sequence ID" value="NZ_FXAM01000001.1"/>
</dbReference>
<evidence type="ECO:0000313" key="2">
    <source>
        <dbReference type="Proteomes" id="UP000192923"/>
    </source>
</evidence>
<evidence type="ECO:0000313" key="1">
    <source>
        <dbReference type="EMBL" id="SMF96215.1"/>
    </source>
</evidence>
<reference evidence="1 2" key="1">
    <citation type="submission" date="2016-12" db="EMBL/GenBank/DDBJ databases">
        <authorList>
            <person name="Song W.-J."/>
            <person name="Kurnit D.M."/>
        </authorList>
    </citation>
    <scope>NUCLEOTIDE SEQUENCE [LARGE SCALE GENOMIC DNA]</scope>
    <source>
        <strain evidence="1 2">175</strain>
    </source>
</reference>
<name>A0A1Y6D8X0_9GAMM</name>
<organism evidence="1 2">
    <name type="scientific">Methylomagnum ishizawai</name>
    <dbReference type="NCBI Taxonomy" id="1760988"/>
    <lineage>
        <taxon>Bacteria</taxon>
        <taxon>Pseudomonadati</taxon>
        <taxon>Pseudomonadota</taxon>
        <taxon>Gammaproteobacteria</taxon>
        <taxon>Methylococcales</taxon>
        <taxon>Methylococcaceae</taxon>
        <taxon>Methylomagnum</taxon>
    </lineage>
</organism>
<protein>
    <submittedName>
        <fullName evidence="1">Uncharacterized protein</fullName>
    </submittedName>
</protein>
<proteinExistence type="predicted"/>
<accession>A0A1Y6D8X0</accession>
<dbReference type="OrthoDB" id="5801699at2"/>
<dbReference type="EMBL" id="FXAM01000001">
    <property type="protein sequence ID" value="SMF96215.1"/>
    <property type="molecule type" value="Genomic_DNA"/>
</dbReference>
<sequence>MHIEAELDDIHAERLCAPDPILAELWQVKRDINREAGYDIDKLARMAHEAAELARRRWRESEAG</sequence>
<keyword evidence="2" id="KW-1185">Reference proteome</keyword>
<dbReference type="STRING" id="1760988.SAMN02949497_3605"/>